<dbReference type="Pfam" id="PF03476">
    <property type="entry name" value="MOSC_N"/>
    <property type="match status" value="1"/>
</dbReference>
<name>A0A9P0HK31_NEZVI</name>
<dbReference type="GO" id="GO:0016829">
    <property type="term" value="F:lyase activity"/>
    <property type="evidence" value="ECO:0007669"/>
    <property type="project" value="UniProtKB-UniRule"/>
</dbReference>
<dbReference type="SUPFAM" id="SSF141673">
    <property type="entry name" value="MOSC N-terminal domain-like"/>
    <property type="match status" value="1"/>
</dbReference>
<dbReference type="PROSITE" id="PS51340">
    <property type="entry name" value="MOSC"/>
    <property type="match status" value="1"/>
</dbReference>
<evidence type="ECO:0000259" key="5">
    <source>
        <dbReference type="PROSITE" id="PS51340"/>
    </source>
</evidence>
<dbReference type="GO" id="GO:0030170">
    <property type="term" value="F:pyridoxal phosphate binding"/>
    <property type="evidence" value="ECO:0007669"/>
    <property type="project" value="UniProtKB-UniRule"/>
</dbReference>
<dbReference type="PANTHER" id="PTHR14237:SF80">
    <property type="entry name" value="MOLYBDENUM COFACTOR SULFURASE"/>
    <property type="match status" value="1"/>
</dbReference>
<evidence type="ECO:0000313" key="6">
    <source>
        <dbReference type="EMBL" id="CAH1403127.1"/>
    </source>
</evidence>
<dbReference type="InterPro" id="IPR015421">
    <property type="entry name" value="PyrdxlP-dep_Trfase_major"/>
</dbReference>
<dbReference type="InterPro" id="IPR015424">
    <property type="entry name" value="PyrdxlP-dep_Trfase"/>
</dbReference>
<gene>
    <name evidence="4" type="primary">mal</name>
    <name evidence="6" type="ORF">NEZAVI_LOCUS11785</name>
</gene>
<dbReference type="Gene3D" id="3.90.1150.10">
    <property type="entry name" value="Aspartate Aminotransferase, domain 1"/>
    <property type="match status" value="1"/>
</dbReference>
<comment type="similarity">
    <text evidence="4">Belongs to the class-V pyridoxal-phosphate-dependent aminotransferase family. MOCOS subfamily.</text>
</comment>
<comment type="function">
    <text evidence="4">Sulfurates the molybdenum cofactor. Sulfation of molybdenum is essential for xanthine dehydrogenase (XDH) and aldehyde oxidase (ADO) enzymes in which molybdenum cofactor is liganded by 1 oxygen and 1 sulfur atom in active form.</text>
</comment>
<dbReference type="Proteomes" id="UP001152798">
    <property type="component" value="Chromosome 5"/>
</dbReference>
<feature type="domain" description="MOSC" evidence="5">
    <location>
        <begin position="668"/>
        <end position="828"/>
    </location>
</feature>
<accession>A0A9P0HK31</accession>
<keyword evidence="1 4" id="KW-0808">Transferase</keyword>
<dbReference type="OrthoDB" id="420046at2759"/>
<evidence type="ECO:0000256" key="1">
    <source>
        <dbReference type="ARBA" id="ARBA00022679"/>
    </source>
</evidence>
<dbReference type="SUPFAM" id="SSF53383">
    <property type="entry name" value="PLP-dependent transferases"/>
    <property type="match status" value="1"/>
</dbReference>
<dbReference type="HAMAP" id="MF_03050">
    <property type="entry name" value="MOCOS"/>
    <property type="match status" value="1"/>
</dbReference>
<comment type="cofactor">
    <cofactor evidence="4">
        <name>pyridoxal 5'-phosphate</name>
        <dbReference type="ChEBI" id="CHEBI:597326"/>
    </cofactor>
</comment>
<protein>
    <recommendedName>
        <fullName evidence="4">Molybdenum cofactor sulfurase</fullName>
        <shortName evidence="4">MCS</shortName>
        <shortName evidence="4">MOS</shortName>
        <shortName evidence="4">MoCo sulfurase</shortName>
        <ecNumber evidence="4">2.8.1.9</ecNumber>
    </recommendedName>
    <alternativeName>
        <fullName evidence="4">Molybdenum cofactor sulfurtransferase</fullName>
    </alternativeName>
    <alternativeName>
        <fullName evidence="4">Protein maroon-like</fullName>
        <shortName evidence="4">Ma-l</shortName>
    </alternativeName>
</protein>
<dbReference type="InterPro" id="IPR015422">
    <property type="entry name" value="PyrdxlP-dep_Trfase_small"/>
</dbReference>
<keyword evidence="2 4" id="KW-0663">Pyridoxal phosphate</keyword>
<evidence type="ECO:0000313" key="7">
    <source>
        <dbReference type="Proteomes" id="UP001152798"/>
    </source>
</evidence>
<dbReference type="GO" id="GO:0030151">
    <property type="term" value="F:molybdenum ion binding"/>
    <property type="evidence" value="ECO:0007669"/>
    <property type="project" value="UniProtKB-UniRule"/>
</dbReference>
<evidence type="ECO:0000256" key="2">
    <source>
        <dbReference type="ARBA" id="ARBA00022898"/>
    </source>
</evidence>
<proteinExistence type="inferred from homology"/>
<dbReference type="GO" id="GO:0006777">
    <property type="term" value="P:Mo-molybdopterin cofactor biosynthetic process"/>
    <property type="evidence" value="ECO:0007669"/>
    <property type="project" value="UniProtKB-UniRule"/>
</dbReference>
<dbReference type="AlphaFoldDB" id="A0A9P0HK31"/>
<evidence type="ECO:0000256" key="4">
    <source>
        <dbReference type="HAMAP-Rule" id="MF_03050"/>
    </source>
</evidence>
<dbReference type="InterPro" id="IPR005303">
    <property type="entry name" value="MOCOS_middle"/>
</dbReference>
<feature type="modified residue" description="N6-(pyridoxal phosphate)lysine" evidence="4">
    <location>
        <position position="251"/>
    </location>
</feature>
<dbReference type="Pfam" id="PF00266">
    <property type="entry name" value="Aminotran_5"/>
    <property type="match status" value="1"/>
</dbReference>
<dbReference type="Gene3D" id="3.40.640.10">
    <property type="entry name" value="Type I PLP-dependent aspartate aminotransferase-like (Major domain)"/>
    <property type="match status" value="1"/>
</dbReference>
<feature type="active site" evidence="4">
    <location>
        <position position="410"/>
    </location>
</feature>
<dbReference type="PANTHER" id="PTHR14237">
    <property type="entry name" value="MOLYBDOPTERIN COFACTOR SULFURASE MOSC"/>
    <property type="match status" value="1"/>
</dbReference>
<comment type="catalytic activity">
    <reaction evidence="4">
        <text>Mo-molybdopterin + L-cysteine + AH2 = thio-Mo-molybdopterin + L-alanine + A + H2O</text>
        <dbReference type="Rhea" id="RHEA:42636"/>
        <dbReference type="ChEBI" id="CHEBI:13193"/>
        <dbReference type="ChEBI" id="CHEBI:15377"/>
        <dbReference type="ChEBI" id="CHEBI:17499"/>
        <dbReference type="ChEBI" id="CHEBI:35235"/>
        <dbReference type="ChEBI" id="CHEBI:57972"/>
        <dbReference type="ChEBI" id="CHEBI:71302"/>
        <dbReference type="ChEBI" id="CHEBI:82685"/>
        <dbReference type="EC" id="2.8.1.9"/>
    </reaction>
</comment>
<dbReference type="EC" id="2.8.1.9" evidence="4"/>
<sequence length="832" mass="93654">MLDPKVEYREIFNDEEQLNIQNEFKRLKGLCYLDHTGCPAYSDSQISSVFDDLRSNVFGNPHSGSTASKYCVDFVDQMRYKILQHFNTSANEYSVIFTSGATASLKLVAESFLWLNKNDNEVDISSEKSVFMYMEDNHTSVLGMRNIISQKNVETICLSHGDTISAFNSSSSFDSSTCASNSLFVYSAQCNFSGVKYPLSWVDEVHRGVLTAVTGKKSHWYCLLDAATYVSTNQLNLSSVKPDFVAISFYKMFGFPTGLGALLVRNSVSYLLEKTYYGGGTVLVAMSEKNIFVPRPVLHERFEDGTINFLSIISLDHGFKIYEKIVNLDKISKHCFNLARYAFHCLLRLHHANGNPLAIIYADTDYSDISTQGNILNFNLLRSDGEYIGYAEVMNLSNLHGIQLRTGCFCNPGACRRHLNLTGEEVMKHFEAGHVCGDDNDLIEGKPTGSIRVSFGHYNTIDDVTKFLEFIETCFVTRPAIKKYPINWQKNHGLEAENNKNIPGSLVSISSLDHKLAAINLVYFWLENVDDSCYYNYPAENNILNQDENISIDNKRIGNPTLSNLFLYPIKSCGRFSVSQWELCSTGLRYDREWMITTASGVVLTQKSDPRLCLIRPSINLKEKKLILSYKGYPNFSIRIEDEESEMTEAWLCSSKVCGDTVRGLDCGDSVSLWLSHVLNKEGLRLIRQRERDTKSGGALSFSNQAQYLLINKASINWLSEKLVEMPSFNRDNLLDRFRSNFVVEGLSIPFEEQSWTEVTLGGHSFKVCGSCMRCQMICIDQDTGEKTKEPLTTLAASMKGKLKFGIYLSRDCSSEVILSVGDVVSLKTDPS</sequence>
<dbReference type="GO" id="GO:0008265">
    <property type="term" value="F:molybdenum cofactor sulfurtransferase activity"/>
    <property type="evidence" value="ECO:0007669"/>
    <property type="project" value="UniProtKB-UniRule"/>
</dbReference>
<keyword evidence="7" id="KW-1185">Reference proteome</keyword>
<dbReference type="InterPro" id="IPR005302">
    <property type="entry name" value="MoCF_Sase_C"/>
</dbReference>
<evidence type="ECO:0000256" key="3">
    <source>
        <dbReference type="ARBA" id="ARBA00023150"/>
    </source>
</evidence>
<dbReference type="InterPro" id="IPR000192">
    <property type="entry name" value="Aminotrans_V_dom"/>
</dbReference>
<dbReference type="InterPro" id="IPR028886">
    <property type="entry name" value="MoCo_sulfurase"/>
</dbReference>
<keyword evidence="3 4" id="KW-0501">Molybdenum cofactor biosynthesis</keyword>
<reference evidence="6" key="1">
    <citation type="submission" date="2022-01" db="EMBL/GenBank/DDBJ databases">
        <authorList>
            <person name="King R."/>
        </authorList>
    </citation>
    <scope>NUCLEOTIDE SEQUENCE</scope>
</reference>
<dbReference type="Pfam" id="PF03473">
    <property type="entry name" value="MOSC"/>
    <property type="match status" value="1"/>
</dbReference>
<organism evidence="6 7">
    <name type="scientific">Nezara viridula</name>
    <name type="common">Southern green stink bug</name>
    <name type="synonym">Cimex viridulus</name>
    <dbReference type="NCBI Taxonomy" id="85310"/>
    <lineage>
        <taxon>Eukaryota</taxon>
        <taxon>Metazoa</taxon>
        <taxon>Ecdysozoa</taxon>
        <taxon>Arthropoda</taxon>
        <taxon>Hexapoda</taxon>
        <taxon>Insecta</taxon>
        <taxon>Pterygota</taxon>
        <taxon>Neoptera</taxon>
        <taxon>Paraneoptera</taxon>
        <taxon>Hemiptera</taxon>
        <taxon>Heteroptera</taxon>
        <taxon>Panheteroptera</taxon>
        <taxon>Pentatomomorpha</taxon>
        <taxon>Pentatomoidea</taxon>
        <taxon>Pentatomidae</taxon>
        <taxon>Pentatominae</taxon>
        <taxon>Nezara</taxon>
    </lineage>
</organism>
<dbReference type="EMBL" id="OV725081">
    <property type="protein sequence ID" value="CAH1403127.1"/>
    <property type="molecule type" value="Genomic_DNA"/>
</dbReference>